<dbReference type="InterPro" id="IPR024590">
    <property type="entry name" value="HrpA_C"/>
</dbReference>
<sequence>MELGANSKPFKMTFRVVDEKGKKIAESMDLDSLKFELKERVQESISAVADDAIEQSGVHIWNFAELPQFYEQKKHGFSVKAFPAIVDEKSLSVLNFLKRNLNKR</sequence>
<name>A0A448MS70_9PAST</name>
<feature type="domain" description="RNA helicase HrpA C-terminal" evidence="1">
    <location>
        <begin position="10"/>
        <end position="91"/>
    </location>
</feature>
<keyword evidence="2" id="KW-0067">ATP-binding</keyword>
<keyword evidence="2" id="KW-0347">Helicase</keyword>
<evidence type="ECO:0000313" key="3">
    <source>
        <dbReference type="Proteomes" id="UP000278733"/>
    </source>
</evidence>
<dbReference type="EC" id="3.6.4.13" evidence="2"/>
<dbReference type="AlphaFoldDB" id="A0A448MS70"/>
<accession>A0A448MS70</accession>
<organism evidence="2 3">
    <name type="scientific">Rodentibacter pneumotropicus</name>
    <dbReference type="NCBI Taxonomy" id="758"/>
    <lineage>
        <taxon>Bacteria</taxon>
        <taxon>Pseudomonadati</taxon>
        <taxon>Pseudomonadota</taxon>
        <taxon>Gammaproteobacteria</taxon>
        <taxon>Pasteurellales</taxon>
        <taxon>Pasteurellaceae</taxon>
        <taxon>Rodentibacter</taxon>
    </lineage>
</organism>
<dbReference type="Proteomes" id="UP000278733">
    <property type="component" value="Chromosome"/>
</dbReference>
<keyword evidence="2" id="KW-0378">Hydrolase</keyword>
<dbReference type="EMBL" id="LR134405">
    <property type="protein sequence ID" value="VEH67976.1"/>
    <property type="molecule type" value="Genomic_DNA"/>
</dbReference>
<protein>
    <submittedName>
        <fullName evidence="2">ATP-dependent RNA helicase HrpA</fullName>
        <ecNumber evidence="2">3.6.4.13</ecNumber>
    </submittedName>
</protein>
<dbReference type="GO" id="GO:0003724">
    <property type="term" value="F:RNA helicase activity"/>
    <property type="evidence" value="ECO:0007669"/>
    <property type="project" value="UniProtKB-EC"/>
</dbReference>
<dbReference type="GO" id="GO:0016787">
    <property type="term" value="F:hydrolase activity"/>
    <property type="evidence" value="ECO:0007669"/>
    <property type="project" value="UniProtKB-KW"/>
</dbReference>
<evidence type="ECO:0000259" key="1">
    <source>
        <dbReference type="Pfam" id="PF11898"/>
    </source>
</evidence>
<evidence type="ECO:0000313" key="2">
    <source>
        <dbReference type="EMBL" id="VEH67976.1"/>
    </source>
</evidence>
<dbReference type="KEGG" id="rpne:NCTC8284_03191"/>
<proteinExistence type="predicted"/>
<reference evidence="2 3" key="1">
    <citation type="submission" date="2018-12" db="EMBL/GenBank/DDBJ databases">
        <authorList>
            <consortium name="Pathogen Informatics"/>
        </authorList>
    </citation>
    <scope>NUCLEOTIDE SEQUENCE [LARGE SCALE GENOMIC DNA]</scope>
    <source>
        <strain evidence="2 3">NCTC8284</strain>
    </source>
</reference>
<gene>
    <name evidence="2" type="primary">hrpA_3</name>
    <name evidence="2" type="ORF">NCTC8284_03191</name>
</gene>
<keyword evidence="2" id="KW-0547">Nucleotide-binding</keyword>
<dbReference type="Pfam" id="PF11898">
    <property type="entry name" value="DUF3418"/>
    <property type="match status" value="1"/>
</dbReference>